<dbReference type="PANTHER" id="PTHR35109:SF2">
    <property type="entry name" value="LATE EMBRYOGENESIS ABUNDANT PROTEIN"/>
    <property type="match status" value="1"/>
</dbReference>
<gene>
    <name evidence="2" type="ORF">MKW98_008122</name>
</gene>
<dbReference type="EMBL" id="JAJJMB010012776">
    <property type="protein sequence ID" value="KAI3873470.1"/>
    <property type="molecule type" value="Genomic_DNA"/>
</dbReference>
<evidence type="ECO:0000313" key="2">
    <source>
        <dbReference type="EMBL" id="KAI3873470.1"/>
    </source>
</evidence>
<evidence type="ECO:0000256" key="1">
    <source>
        <dbReference type="SAM" id="MobiDB-lite"/>
    </source>
</evidence>
<accession>A0AAD4S847</accession>
<dbReference type="Proteomes" id="UP001202328">
    <property type="component" value="Unassembled WGS sequence"/>
</dbReference>
<dbReference type="Pfam" id="PF03242">
    <property type="entry name" value="LEA_3a"/>
    <property type="match status" value="1"/>
</dbReference>
<dbReference type="PANTHER" id="PTHR35109">
    <property type="entry name" value="GLUTAMATE RACEMASE"/>
    <property type="match status" value="1"/>
</dbReference>
<feature type="region of interest" description="Disordered" evidence="1">
    <location>
        <begin position="23"/>
        <end position="66"/>
    </location>
</feature>
<name>A0AAD4S847_9MAGN</name>
<proteinExistence type="predicted"/>
<sequence length="117" mass="12998">MVGSFVRGAQSINCKILKAVRRKSYHKESSPQIVLGKSQEGDDHGSMSSYHLHGDGEDESTTRWVPDSRTGIYYPQGHEKVIEDIPVGAAKKIDKAQWFSYTANAQLSNRKCSIDDA</sequence>
<evidence type="ECO:0000313" key="3">
    <source>
        <dbReference type="Proteomes" id="UP001202328"/>
    </source>
</evidence>
<reference evidence="2" key="1">
    <citation type="submission" date="2022-04" db="EMBL/GenBank/DDBJ databases">
        <title>A functionally conserved STORR gene fusion in Papaver species that diverged 16.8 million years ago.</title>
        <authorList>
            <person name="Catania T."/>
        </authorList>
    </citation>
    <scope>NUCLEOTIDE SEQUENCE</scope>
    <source>
        <strain evidence="2">S-188037</strain>
    </source>
</reference>
<keyword evidence="3" id="KW-1185">Reference proteome</keyword>
<dbReference type="InterPro" id="IPR004926">
    <property type="entry name" value="LEA_3a"/>
</dbReference>
<protein>
    <recommendedName>
        <fullName evidence="4">Late embryogenesis abundant protein</fullName>
    </recommendedName>
</protein>
<evidence type="ECO:0008006" key="4">
    <source>
        <dbReference type="Google" id="ProtNLM"/>
    </source>
</evidence>
<comment type="caution">
    <text evidence="2">The sequence shown here is derived from an EMBL/GenBank/DDBJ whole genome shotgun (WGS) entry which is preliminary data.</text>
</comment>
<organism evidence="2 3">
    <name type="scientific">Papaver atlanticum</name>
    <dbReference type="NCBI Taxonomy" id="357466"/>
    <lineage>
        <taxon>Eukaryota</taxon>
        <taxon>Viridiplantae</taxon>
        <taxon>Streptophyta</taxon>
        <taxon>Embryophyta</taxon>
        <taxon>Tracheophyta</taxon>
        <taxon>Spermatophyta</taxon>
        <taxon>Magnoliopsida</taxon>
        <taxon>Ranunculales</taxon>
        <taxon>Papaveraceae</taxon>
        <taxon>Papaveroideae</taxon>
        <taxon>Papaver</taxon>
    </lineage>
</organism>
<dbReference type="AlphaFoldDB" id="A0AAD4S847"/>